<sequence length="639" mass="69767">MNLQQAVQPKLSANGFGRRRGEREVGTRLENKSQSGKSNPSRSTNTVAGIGAMTGGKAGGYGSPSRDRVIYVTTRLIGHQVEVQVKDGSIYSGIFHATNTTEKDFGIILKMARLTKDCSVRGQKATAEFVSKAPSKTFIIPGKELVQVVAKGVSVTRDELSHEVQHEKQPELMLDSSISQSRYVEMERELEPWVPGEDDPRFPELDNIFDDRWNRGWDQFETNETLFGVKSTFDEEIYTTKLERGPNMDELEKKALRIAREIEGEETRDLHLAEERGISLHEDFDIDEETRYSSVYRGKGVDDSEYEEHEDMLLDSCNMETFGGSDSATKSSIGKSNDGARTSSGSSSKDQAHSSQSNTGLDVCRFGSHDHAKQLASELPFKSLPASDGESRVHENRVSEHGDNNNAKELEEKKMLGEDAQLSKPEDSRPSLIKKKDGSDIGGLSPDATSYAASSGVLSKGHEKMSFPGEHSDSIVSGKLHGEPQSLNPRGQPGSSASSSSDCAGSALALSGPGLSPSSSVGSISSEKSKEFKLNPNAKSFVPSQPPVRPHSPASDGSFYFPPNVPVPHMSGMPLGIGPSYPGHQPVIYPQLAPMQSPPYFHANGPQYGPQMLVGHPRQQQVLYMPSYQPEMPYKGRDF</sequence>
<feature type="compositionally biased region" description="Basic and acidic residues" evidence="1">
    <location>
        <begin position="460"/>
        <end position="473"/>
    </location>
</feature>
<dbReference type="InterPro" id="IPR009604">
    <property type="entry name" value="LsmAD_domain"/>
</dbReference>
<dbReference type="CDD" id="cd22541">
    <property type="entry name" value="SP5_N"/>
    <property type="match status" value="1"/>
</dbReference>
<proteinExistence type="predicted"/>
<feature type="compositionally biased region" description="Basic and acidic residues" evidence="1">
    <location>
        <begin position="19"/>
        <end position="31"/>
    </location>
</feature>
<feature type="region of interest" description="Disordered" evidence="1">
    <location>
        <begin position="378"/>
        <end position="558"/>
    </location>
</feature>
<feature type="region of interest" description="Disordered" evidence="1">
    <location>
        <begin position="325"/>
        <end position="365"/>
    </location>
</feature>
<evidence type="ECO:0000259" key="2">
    <source>
        <dbReference type="SMART" id="SM01272"/>
    </source>
</evidence>
<reference evidence="3 4" key="1">
    <citation type="submission" date="2019-06" db="EMBL/GenBank/DDBJ databases">
        <title>A chromosomal-level reference genome of Carpinus fangiana (Coryloideae, Betulaceae).</title>
        <authorList>
            <person name="Yang X."/>
            <person name="Wang Z."/>
            <person name="Zhang L."/>
            <person name="Hao G."/>
            <person name="Liu J."/>
            <person name="Yang Y."/>
        </authorList>
    </citation>
    <scope>NUCLEOTIDE SEQUENCE [LARGE SCALE GENOMIC DNA]</scope>
    <source>
        <strain evidence="3">Cfa_2016G</strain>
        <tissue evidence="3">Leaf</tissue>
    </source>
</reference>
<evidence type="ECO:0000313" key="3">
    <source>
        <dbReference type="EMBL" id="KAE7999064.1"/>
    </source>
</evidence>
<evidence type="ECO:0000313" key="4">
    <source>
        <dbReference type="Proteomes" id="UP000327013"/>
    </source>
</evidence>
<gene>
    <name evidence="3" type="ORF">FH972_003546</name>
</gene>
<dbReference type="OrthoDB" id="2275718at2759"/>
<feature type="compositionally biased region" description="Polar residues" evidence="1">
    <location>
        <begin position="325"/>
        <end position="342"/>
    </location>
</feature>
<feature type="compositionally biased region" description="Low complexity" evidence="1">
    <location>
        <begin position="494"/>
        <end position="526"/>
    </location>
</feature>
<dbReference type="Pfam" id="PF06741">
    <property type="entry name" value="LsmAD"/>
    <property type="match status" value="1"/>
</dbReference>
<dbReference type="InterPro" id="IPR045117">
    <property type="entry name" value="ATXN2-like"/>
</dbReference>
<feature type="compositionally biased region" description="Basic and acidic residues" evidence="1">
    <location>
        <begin position="424"/>
        <end position="439"/>
    </location>
</feature>
<accession>A0A5N6QL07</accession>
<dbReference type="GO" id="GO:0003729">
    <property type="term" value="F:mRNA binding"/>
    <property type="evidence" value="ECO:0007669"/>
    <property type="project" value="TreeGrafter"/>
</dbReference>
<feature type="compositionally biased region" description="Polar residues" evidence="1">
    <location>
        <begin position="32"/>
        <end position="46"/>
    </location>
</feature>
<dbReference type="AlphaFoldDB" id="A0A5N6QL07"/>
<evidence type="ECO:0000256" key="1">
    <source>
        <dbReference type="SAM" id="MobiDB-lite"/>
    </source>
</evidence>
<feature type="compositionally biased region" description="Polar residues" evidence="1">
    <location>
        <begin position="447"/>
        <end position="457"/>
    </location>
</feature>
<dbReference type="EMBL" id="CM017321">
    <property type="protein sequence ID" value="KAE7999064.1"/>
    <property type="molecule type" value="Genomic_DNA"/>
</dbReference>
<dbReference type="Pfam" id="PF07145">
    <property type="entry name" value="PAM2"/>
    <property type="match status" value="1"/>
</dbReference>
<feature type="region of interest" description="Disordered" evidence="1">
    <location>
        <begin position="1"/>
        <end position="46"/>
    </location>
</feature>
<dbReference type="GO" id="GO:0034063">
    <property type="term" value="P:stress granule assembly"/>
    <property type="evidence" value="ECO:0007669"/>
    <property type="project" value="TreeGrafter"/>
</dbReference>
<feature type="compositionally biased region" description="Low complexity" evidence="1">
    <location>
        <begin position="343"/>
        <end position="357"/>
    </location>
</feature>
<dbReference type="InterPro" id="IPR025852">
    <property type="entry name" value="SM_dom_ATX"/>
</dbReference>
<feature type="compositionally biased region" description="Basic and acidic residues" evidence="1">
    <location>
        <begin position="389"/>
        <end position="417"/>
    </location>
</feature>
<dbReference type="PANTHER" id="PTHR12854">
    <property type="entry name" value="ATAXIN 2-RELATED"/>
    <property type="match status" value="1"/>
</dbReference>
<dbReference type="InterPro" id="IPR009818">
    <property type="entry name" value="PAM2_motif"/>
</dbReference>
<dbReference type="Proteomes" id="UP000327013">
    <property type="component" value="Chromosome 1"/>
</dbReference>
<dbReference type="Pfam" id="PF14438">
    <property type="entry name" value="SM-ATX"/>
    <property type="match status" value="1"/>
</dbReference>
<name>A0A5N6QL07_9ROSI</name>
<feature type="domain" description="LsmAD" evidence="2">
    <location>
        <begin position="227"/>
        <end position="298"/>
    </location>
</feature>
<dbReference type="GO" id="GO:0010494">
    <property type="term" value="C:cytoplasmic stress granule"/>
    <property type="evidence" value="ECO:0007669"/>
    <property type="project" value="TreeGrafter"/>
</dbReference>
<dbReference type="PANTHER" id="PTHR12854:SF7">
    <property type="entry name" value="ATAXIN-2 HOMOLOG"/>
    <property type="match status" value="1"/>
</dbReference>
<protein>
    <recommendedName>
        <fullName evidence="2">LsmAD domain-containing protein</fullName>
    </recommendedName>
</protein>
<organism evidence="3 4">
    <name type="scientific">Carpinus fangiana</name>
    <dbReference type="NCBI Taxonomy" id="176857"/>
    <lineage>
        <taxon>Eukaryota</taxon>
        <taxon>Viridiplantae</taxon>
        <taxon>Streptophyta</taxon>
        <taxon>Embryophyta</taxon>
        <taxon>Tracheophyta</taxon>
        <taxon>Spermatophyta</taxon>
        <taxon>Magnoliopsida</taxon>
        <taxon>eudicotyledons</taxon>
        <taxon>Gunneridae</taxon>
        <taxon>Pentapetalae</taxon>
        <taxon>rosids</taxon>
        <taxon>fabids</taxon>
        <taxon>Fagales</taxon>
        <taxon>Betulaceae</taxon>
        <taxon>Carpinus</taxon>
    </lineage>
</organism>
<dbReference type="SMART" id="SM01272">
    <property type="entry name" value="LsmAD"/>
    <property type="match status" value="1"/>
</dbReference>
<keyword evidence="4" id="KW-1185">Reference proteome</keyword>